<organism evidence="1">
    <name type="scientific">anaerobic digester metagenome</name>
    <dbReference type="NCBI Taxonomy" id="1263854"/>
    <lineage>
        <taxon>unclassified sequences</taxon>
        <taxon>metagenomes</taxon>
        <taxon>ecological metagenomes</taxon>
    </lineage>
</organism>
<reference evidence="1" key="1">
    <citation type="submission" date="2019-03" db="EMBL/GenBank/DDBJ databases">
        <authorList>
            <person name="Hao L."/>
        </authorList>
    </citation>
    <scope>NUCLEOTIDE SEQUENCE</scope>
</reference>
<accession>A0A485M663</accession>
<dbReference type="AlphaFoldDB" id="A0A485M663"/>
<gene>
    <name evidence="1" type="ORF">SCFA_40017</name>
</gene>
<dbReference type="Pfam" id="PF10050">
    <property type="entry name" value="DUF2284"/>
    <property type="match status" value="1"/>
</dbReference>
<sequence>MTAMNKYVNLAKEFNMLNAMIISSQDIYFDIRAILKCRWGCEDFFKNSIKCHSRNTTFLERIEMIKRYRQILIVHSHDAKKLSSALLKLERIAFLDGYYFAFAIRYCNLCQLCNIDQGKQCPTPEKVRPCEQLFGIDVYKTARNLGLPCDVLQNKVDKQNRYGFLLID</sequence>
<dbReference type="EMBL" id="CAADRN010000334">
    <property type="protein sequence ID" value="VFU18228.1"/>
    <property type="molecule type" value="Genomic_DNA"/>
</dbReference>
<protein>
    <submittedName>
        <fullName evidence="1">Putative metal-binding protein</fullName>
    </submittedName>
</protein>
<proteinExistence type="predicted"/>
<evidence type="ECO:0000313" key="1">
    <source>
        <dbReference type="EMBL" id="VFU18228.1"/>
    </source>
</evidence>
<name>A0A485M663_9ZZZZ</name>
<dbReference type="InterPro" id="IPR019271">
    <property type="entry name" value="DUF2284_metal-binding"/>
</dbReference>